<keyword evidence="3" id="KW-1185">Reference proteome</keyword>
<dbReference type="GO" id="GO:0046686">
    <property type="term" value="P:response to cadmium ion"/>
    <property type="evidence" value="ECO:0007669"/>
    <property type="project" value="TreeGrafter"/>
</dbReference>
<dbReference type="PANTHER" id="PTHR39168">
    <property type="entry name" value="TRANSCRIPTIONAL REGULATOR-RELATED"/>
    <property type="match status" value="1"/>
</dbReference>
<dbReference type="Gene3D" id="1.10.10.10">
    <property type="entry name" value="Winged helix-like DNA-binding domain superfamily/Winged helix DNA-binding domain"/>
    <property type="match status" value="1"/>
</dbReference>
<accession>A0A0D6P5X3</accession>
<dbReference type="CDD" id="cd00090">
    <property type="entry name" value="HTH_ARSR"/>
    <property type="match status" value="1"/>
</dbReference>
<dbReference type="GO" id="GO:0032791">
    <property type="term" value="F:lead ion binding"/>
    <property type="evidence" value="ECO:0007669"/>
    <property type="project" value="TreeGrafter"/>
</dbReference>
<dbReference type="SUPFAM" id="SSF46785">
    <property type="entry name" value="Winged helix' DNA-binding domain"/>
    <property type="match status" value="1"/>
</dbReference>
<proteinExistence type="predicted"/>
<dbReference type="RefSeq" id="WP_048861057.1">
    <property type="nucleotide sequence ID" value="NZ_BANB01000231.1"/>
</dbReference>
<dbReference type="InterPro" id="IPR036390">
    <property type="entry name" value="WH_DNA-bd_sf"/>
</dbReference>
<evidence type="ECO:0000313" key="3">
    <source>
        <dbReference type="Proteomes" id="UP000032680"/>
    </source>
</evidence>
<reference evidence="2 3" key="1">
    <citation type="submission" date="2012-11" db="EMBL/GenBank/DDBJ databases">
        <title>Whole genome sequence of Acidisphaera rubrifaciens HS-AP3.</title>
        <authorList>
            <person name="Azuma Y."/>
            <person name="Higashiura N."/>
            <person name="Hirakawa H."/>
            <person name="Matsushita K."/>
        </authorList>
    </citation>
    <scope>NUCLEOTIDE SEQUENCE [LARGE SCALE GENOMIC DNA]</scope>
    <source>
        <strain evidence="2 3">HS-AP3</strain>
    </source>
</reference>
<dbReference type="SMART" id="SM00418">
    <property type="entry name" value="HTH_ARSR"/>
    <property type="match status" value="1"/>
</dbReference>
<organism evidence="2 3">
    <name type="scientific">Acidisphaera rubrifaciens HS-AP3</name>
    <dbReference type="NCBI Taxonomy" id="1231350"/>
    <lineage>
        <taxon>Bacteria</taxon>
        <taxon>Pseudomonadati</taxon>
        <taxon>Pseudomonadota</taxon>
        <taxon>Alphaproteobacteria</taxon>
        <taxon>Acetobacterales</taxon>
        <taxon>Acetobacteraceae</taxon>
        <taxon>Acidisphaera</taxon>
    </lineage>
</organism>
<dbReference type="InterPro" id="IPR052543">
    <property type="entry name" value="HTH_Metal-responsive_Reg"/>
</dbReference>
<dbReference type="GO" id="GO:0010288">
    <property type="term" value="P:response to lead ion"/>
    <property type="evidence" value="ECO:0007669"/>
    <property type="project" value="TreeGrafter"/>
</dbReference>
<gene>
    <name evidence="2" type="ORF">Asru_0231_04</name>
</gene>
<dbReference type="AlphaFoldDB" id="A0A0D6P5X3"/>
<dbReference type="Pfam" id="PF12840">
    <property type="entry name" value="HTH_20"/>
    <property type="match status" value="1"/>
</dbReference>
<dbReference type="Proteomes" id="UP000032680">
    <property type="component" value="Unassembled WGS sequence"/>
</dbReference>
<evidence type="ECO:0000259" key="1">
    <source>
        <dbReference type="PROSITE" id="PS50987"/>
    </source>
</evidence>
<sequence length="242" mass="25287">MPSITSLAETAALVGDPARANMLAALMDGRALTATELARAAGITPQTASGHLARLTTAGLLAMDRQGKHRYHRLASPAVAGMLESIMTVAGGINRTDRPRDGTAVVTGPRDKALRYARTCYDHLAGQVAVAIADRMSGSGFIDFSADGGVLSDDGATFLRDLGVDLDGAMTRAGRRGGPILCRPCLDWSERRPHIAGAVGAALCRACFSQGWIRRVDGTRAVGITPAGRRGLIRAFGYGIMG</sequence>
<protein>
    <submittedName>
        <fullName evidence="2">Transcriptional regulator ArsR</fullName>
    </submittedName>
</protein>
<dbReference type="GO" id="GO:0097063">
    <property type="term" value="F:cadmium ion sensor activity"/>
    <property type="evidence" value="ECO:0007669"/>
    <property type="project" value="TreeGrafter"/>
</dbReference>
<dbReference type="OrthoDB" id="9797716at2"/>
<dbReference type="InterPro" id="IPR011991">
    <property type="entry name" value="ArsR-like_HTH"/>
</dbReference>
<dbReference type="EMBL" id="BANB01000231">
    <property type="protein sequence ID" value="GAN77082.1"/>
    <property type="molecule type" value="Genomic_DNA"/>
</dbReference>
<dbReference type="GO" id="GO:0003677">
    <property type="term" value="F:DNA binding"/>
    <property type="evidence" value="ECO:0007669"/>
    <property type="project" value="TreeGrafter"/>
</dbReference>
<evidence type="ECO:0000313" key="2">
    <source>
        <dbReference type="EMBL" id="GAN77082.1"/>
    </source>
</evidence>
<dbReference type="NCBIfam" id="NF033788">
    <property type="entry name" value="HTH_metalloreg"/>
    <property type="match status" value="1"/>
</dbReference>
<dbReference type="InterPro" id="IPR001845">
    <property type="entry name" value="HTH_ArsR_DNA-bd_dom"/>
</dbReference>
<feature type="domain" description="HTH arsR-type" evidence="1">
    <location>
        <begin position="1"/>
        <end position="94"/>
    </location>
</feature>
<comment type="caution">
    <text evidence="2">The sequence shown here is derived from an EMBL/GenBank/DDBJ whole genome shotgun (WGS) entry which is preliminary data.</text>
</comment>
<name>A0A0D6P5X3_9PROT</name>
<dbReference type="InterPro" id="IPR036388">
    <property type="entry name" value="WH-like_DNA-bd_sf"/>
</dbReference>
<dbReference type="PANTHER" id="PTHR39168:SF1">
    <property type="entry name" value="TRANSCRIPTIONAL REGULATORY PROTEIN"/>
    <property type="match status" value="1"/>
</dbReference>
<dbReference type="PROSITE" id="PS50987">
    <property type="entry name" value="HTH_ARSR_2"/>
    <property type="match status" value="1"/>
</dbReference>
<dbReference type="GO" id="GO:0003700">
    <property type="term" value="F:DNA-binding transcription factor activity"/>
    <property type="evidence" value="ECO:0007669"/>
    <property type="project" value="InterPro"/>
</dbReference>